<keyword evidence="1" id="KW-0732">Signal</keyword>
<dbReference type="AlphaFoldDB" id="A0A0C1LCW8"/>
<dbReference type="Proteomes" id="UP000031408">
    <property type="component" value="Unassembled WGS sequence"/>
</dbReference>
<keyword evidence="3" id="KW-1185">Reference proteome</keyword>
<reference evidence="2 3" key="1">
    <citation type="submission" date="2014-11" db="EMBL/GenBank/DDBJ databases">
        <title>Genome sequence of Flavihumibacter solisilvae 3-3.</title>
        <authorList>
            <person name="Zhou G."/>
            <person name="Li M."/>
            <person name="Wang G."/>
        </authorList>
    </citation>
    <scope>NUCLEOTIDE SEQUENCE [LARGE SCALE GENOMIC DNA]</scope>
    <source>
        <strain evidence="2 3">3-3</strain>
    </source>
</reference>
<feature type="chain" id="PRO_5002134875" description="Secretion system C-terminal sorting domain-containing protein" evidence="1">
    <location>
        <begin position="26"/>
        <end position="183"/>
    </location>
</feature>
<name>A0A0C1LCW8_9BACT</name>
<evidence type="ECO:0000313" key="2">
    <source>
        <dbReference type="EMBL" id="KIC93358.1"/>
    </source>
</evidence>
<dbReference type="STRING" id="1349421.OI18_16345"/>
<comment type="caution">
    <text evidence="2">The sequence shown here is derived from an EMBL/GenBank/DDBJ whole genome shotgun (WGS) entry which is preliminary data.</text>
</comment>
<dbReference type="OrthoDB" id="677735at2"/>
<proteinExistence type="predicted"/>
<evidence type="ECO:0008006" key="4">
    <source>
        <dbReference type="Google" id="ProtNLM"/>
    </source>
</evidence>
<dbReference type="EMBL" id="JSVC01000019">
    <property type="protein sequence ID" value="KIC93358.1"/>
    <property type="molecule type" value="Genomic_DNA"/>
</dbReference>
<evidence type="ECO:0000313" key="3">
    <source>
        <dbReference type="Proteomes" id="UP000031408"/>
    </source>
</evidence>
<gene>
    <name evidence="2" type="ORF">OI18_16345</name>
</gene>
<organism evidence="2 3">
    <name type="scientific">Flavihumibacter solisilvae</name>
    <dbReference type="NCBI Taxonomy" id="1349421"/>
    <lineage>
        <taxon>Bacteria</taxon>
        <taxon>Pseudomonadati</taxon>
        <taxon>Bacteroidota</taxon>
        <taxon>Chitinophagia</taxon>
        <taxon>Chitinophagales</taxon>
        <taxon>Chitinophagaceae</taxon>
        <taxon>Flavihumibacter</taxon>
    </lineage>
</organism>
<accession>A0A0C1LCW8</accession>
<sequence>MKFTNPKPKLLAILLCGLIFQSASAQQIHSSNGMVNSGGGSFSNDRISVDWSIGELLRIDTRISENKHLVVTQGFLQPDIGRQVVFVTDPNFAKGEIRILPNPVKSILKVQFTLNQAGRMNCMLFSDKGERLYQTSFNYYGYGHTQDINMTKLTNGSYFLYVELEPVEGPVIRKGSFKVLKID</sequence>
<evidence type="ECO:0000256" key="1">
    <source>
        <dbReference type="SAM" id="SignalP"/>
    </source>
</evidence>
<feature type="signal peptide" evidence="1">
    <location>
        <begin position="1"/>
        <end position="25"/>
    </location>
</feature>
<dbReference type="RefSeq" id="WP_039141766.1">
    <property type="nucleotide sequence ID" value="NZ_JSVC01000019.1"/>
</dbReference>
<protein>
    <recommendedName>
        <fullName evidence="4">Secretion system C-terminal sorting domain-containing protein</fullName>
    </recommendedName>
</protein>